<dbReference type="InterPro" id="IPR008462">
    <property type="entry name" value="CsbD"/>
</dbReference>
<feature type="region of interest" description="Disordered" evidence="2">
    <location>
        <begin position="1"/>
        <end position="52"/>
    </location>
</feature>
<sequence>MSLDSKSDQVKGKIKEGTGEATDNQELKLKGKIQDATGKAKDKLEEAKGKSL</sequence>
<dbReference type="Proteomes" id="UP000286974">
    <property type="component" value="Unassembled WGS sequence"/>
</dbReference>
<evidence type="ECO:0000313" key="4">
    <source>
        <dbReference type="EMBL" id="GAY72571.1"/>
    </source>
</evidence>
<evidence type="ECO:0000256" key="1">
    <source>
        <dbReference type="ARBA" id="ARBA00009129"/>
    </source>
</evidence>
<evidence type="ECO:0000259" key="3">
    <source>
        <dbReference type="Pfam" id="PF05532"/>
    </source>
</evidence>
<comment type="similarity">
    <text evidence="1">Belongs to the UPF0337 (CsbD) family.</text>
</comment>
<name>A0A401FK17_9LACO</name>
<dbReference type="AlphaFoldDB" id="A0A401FK17"/>
<accession>A0A401FK17</accession>
<organism evidence="4 5">
    <name type="scientific">Lentilactobacillus kosonis</name>
    <dbReference type="NCBI Taxonomy" id="2810561"/>
    <lineage>
        <taxon>Bacteria</taxon>
        <taxon>Bacillati</taxon>
        <taxon>Bacillota</taxon>
        <taxon>Bacilli</taxon>
        <taxon>Lactobacillales</taxon>
        <taxon>Lactobacillaceae</taxon>
        <taxon>Lentilactobacillus</taxon>
    </lineage>
</organism>
<feature type="domain" description="CsbD-like" evidence="3">
    <location>
        <begin position="4"/>
        <end position="49"/>
    </location>
</feature>
<dbReference type="EMBL" id="BEXA01000001">
    <property type="protein sequence ID" value="GAY72571.1"/>
    <property type="molecule type" value="Genomic_DNA"/>
</dbReference>
<protein>
    <recommendedName>
        <fullName evidence="3">CsbD-like domain-containing protein</fullName>
    </recommendedName>
</protein>
<keyword evidence="5" id="KW-1185">Reference proteome</keyword>
<proteinExistence type="inferred from homology"/>
<comment type="caution">
    <text evidence="4">The sequence shown here is derived from an EMBL/GenBank/DDBJ whole genome shotgun (WGS) entry which is preliminary data.</text>
</comment>
<reference evidence="4 5" key="1">
    <citation type="submission" date="2017-11" db="EMBL/GenBank/DDBJ databases">
        <title>Draft Genome Sequence of Lactobacillus curieae NBRC 111893 isolated from Koso, a Japanese sugar-Vegetable Fermented Beverage.</title>
        <authorList>
            <person name="Chiou T.Y."/>
            <person name="Oshima K."/>
            <person name="Suda W."/>
            <person name="Hattori M."/>
            <person name="Takahashi T."/>
        </authorList>
    </citation>
    <scope>NUCLEOTIDE SEQUENCE [LARGE SCALE GENOMIC DNA]</scope>
    <source>
        <strain evidence="4 5">NBRC111893</strain>
    </source>
</reference>
<dbReference type="Gene3D" id="1.10.1470.10">
    <property type="entry name" value="YjbJ"/>
    <property type="match status" value="1"/>
</dbReference>
<evidence type="ECO:0000313" key="5">
    <source>
        <dbReference type="Proteomes" id="UP000286974"/>
    </source>
</evidence>
<gene>
    <name evidence="4" type="ORF">NBRC111893_717</name>
</gene>
<feature type="compositionally biased region" description="Basic and acidic residues" evidence="2">
    <location>
        <begin position="25"/>
        <end position="52"/>
    </location>
</feature>
<feature type="compositionally biased region" description="Basic and acidic residues" evidence="2">
    <location>
        <begin position="1"/>
        <end position="18"/>
    </location>
</feature>
<dbReference type="RefSeq" id="WP_225417509.1">
    <property type="nucleotide sequence ID" value="NZ_BEXA01000001.1"/>
</dbReference>
<dbReference type="InterPro" id="IPR036629">
    <property type="entry name" value="YjbJ_sf"/>
</dbReference>
<dbReference type="SUPFAM" id="SSF69047">
    <property type="entry name" value="Hypothetical protein YjbJ"/>
    <property type="match status" value="1"/>
</dbReference>
<dbReference type="Pfam" id="PF05532">
    <property type="entry name" value="CsbD"/>
    <property type="match status" value="1"/>
</dbReference>
<evidence type="ECO:0000256" key="2">
    <source>
        <dbReference type="SAM" id="MobiDB-lite"/>
    </source>
</evidence>